<comment type="pathway">
    <text evidence="2">Cofactor biosynthesis; NAD(+) biosynthesis; nicotinate D-ribonucleotide from quinolinate: step 1/1.</text>
</comment>
<dbReference type="PANTHER" id="PTHR32179">
    <property type="entry name" value="NICOTINATE-NUCLEOTIDE PYROPHOSPHORYLASE [CARBOXYLATING]"/>
    <property type="match status" value="1"/>
</dbReference>
<evidence type="ECO:0000256" key="6">
    <source>
        <dbReference type="ARBA" id="ARBA00022676"/>
    </source>
</evidence>
<accession>A0A1M7RXU9</accession>
<dbReference type="InterPro" id="IPR022412">
    <property type="entry name" value="Quinolinate_PRibosylTrfase_N"/>
</dbReference>
<evidence type="ECO:0000256" key="7">
    <source>
        <dbReference type="ARBA" id="ARBA00022679"/>
    </source>
</evidence>
<dbReference type="PANTHER" id="PTHR32179:SF3">
    <property type="entry name" value="NICOTINATE-NUCLEOTIDE PYROPHOSPHORYLASE [CARBOXYLATING]"/>
    <property type="match status" value="1"/>
</dbReference>
<comment type="similarity">
    <text evidence="3 9">Belongs to the NadC/ModD family.</text>
</comment>
<dbReference type="InterPro" id="IPR027277">
    <property type="entry name" value="NadC/ModD"/>
</dbReference>
<dbReference type="AlphaFoldDB" id="A0A1M7RXU9"/>
<dbReference type="OrthoDB" id="9782546at2"/>
<feature type="domain" description="Quinolinate phosphoribosyl transferase C-terminal" evidence="10">
    <location>
        <begin position="149"/>
        <end position="325"/>
    </location>
</feature>
<dbReference type="GO" id="GO:0034213">
    <property type="term" value="P:quinolinate catabolic process"/>
    <property type="evidence" value="ECO:0007669"/>
    <property type="project" value="TreeGrafter"/>
</dbReference>
<keyword evidence="13" id="KW-1185">Reference proteome</keyword>
<evidence type="ECO:0000256" key="2">
    <source>
        <dbReference type="ARBA" id="ARBA00004893"/>
    </source>
</evidence>
<dbReference type="GO" id="GO:0004514">
    <property type="term" value="F:nicotinate-nucleotide diphosphorylase (carboxylating) activity"/>
    <property type="evidence" value="ECO:0007669"/>
    <property type="project" value="UniProtKB-EC"/>
</dbReference>
<evidence type="ECO:0000313" key="13">
    <source>
        <dbReference type="Proteomes" id="UP000186469"/>
    </source>
</evidence>
<dbReference type="InterPro" id="IPR013785">
    <property type="entry name" value="Aldolase_TIM"/>
</dbReference>
<dbReference type="GO" id="GO:0005737">
    <property type="term" value="C:cytoplasm"/>
    <property type="evidence" value="ECO:0007669"/>
    <property type="project" value="TreeGrafter"/>
</dbReference>
<keyword evidence="6 9" id="KW-0328">Glycosyltransferase</keyword>
<dbReference type="EC" id="2.4.2.19" evidence="4"/>
<dbReference type="InterPro" id="IPR036068">
    <property type="entry name" value="Nicotinate_pribotase-like_C"/>
</dbReference>
<evidence type="ECO:0000259" key="10">
    <source>
        <dbReference type="Pfam" id="PF01729"/>
    </source>
</evidence>
<evidence type="ECO:0000313" key="12">
    <source>
        <dbReference type="EMBL" id="SHN50988.1"/>
    </source>
</evidence>
<dbReference type="PIRSF" id="PIRSF006250">
    <property type="entry name" value="NadC_ModD"/>
    <property type="match status" value="1"/>
</dbReference>
<comment type="function">
    <text evidence="1">Involved in the catabolism of quinolinic acid (QA).</text>
</comment>
<evidence type="ECO:0000256" key="8">
    <source>
        <dbReference type="ARBA" id="ARBA00033102"/>
    </source>
</evidence>
<proteinExistence type="inferred from homology"/>
<reference evidence="12 13" key="1">
    <citation type="submission" date="2016-12" db="EMBL/GenBank/DDBJ databases">
        <authorList>
            <person name="Song W.-J."/>
            <person name="Kurnit D.M."/>
        </authorList>
    </citation>
    <scope>NUCLEOTIDE SEQUENCE [LARGE SCALE GENOMIC DNA]</scope>
    <source>
        <strain evidence="12 13">DSM 11393</strain>
    </source>
</reference>
<dbReference type="GO" id="GO:0009435">
    <property type="term" value="P:NAD+ biosynthetic process"/>
    <property type="evidence" value="ECO:0007669"/>
    <property type="project" value="UniProtKB-UniPathway"/>
</dbReference>
<dbReference type="Pfam" id="PF01729">
    <property type="entry name" value="QRPTase_C"/>
    <property type="match status" value="1"/>
</dbReference>
<evidence type="ECO:0000259" key="11">
    <source>
        <dbReference type="Pfam" id="PF02749"/>
    </source>
</evidence>
<dbReference type="SUPFAM" id="SSF54675">
    <property type="entry name" value="Nicotinate/Quinolinate PRTase N-terminal domain-like"/>
    <property type="match status" value="1"/>
</dbReference>
<gene>
    <name evidence="12" type="ORF">SAMN02745728_00307</name>
</gene>
<keyword evidence="7 9" id="KW-0808">Transferase</keyword>
<dbReference type="EMBL" id="FRDI01000002">
    <property type="protein sequence ID" value="SHN50988.1"/>
    <property type="molecule type" value="Genomic_DNA"/>
</dbReference>
<feature type="domain" description="Quinolinate phosphoribosyl transferase N-terminal" evidence="11">
    <location>
        <begin position="50"/>
        <end position="147"/>
    </location>
</feature>
<dbReference type="FunFam" id="3.20.20.70:FF:000030">
    <property type="entry name" value="Nicotinate-nucleotide pyrophosphorylase, carboxylating"/>
    <property type="match status" value="1"/>
</dbReference>
<dbReference type="InterPro" id="IPR004393">
    <property type="entry name" value="NadC"/>
</dbReference>
<dbReference type="UniPathway" id="UPA00253">
    <property type="reaction ID" value="UER00331"/>
</dbReference>
<dbReference type="Proteomes" id="UP000186469">
    <property type="component" value="Unassembled WGS sequence"/>
</dbReference>
<dbReference type="RefSeq" id="WP_072695783.1">
    <property type="nucleotide sequence ID" value="NZ_FRDI01000002.1"/>
</dbReference>
<evidence type="ECO:0000256" key="4">
    <source>
        <dbReference type="ARBA" id="ARBA00011944"/>
    </source>
</evidence>
<evidence type="ECO:0000256" key="5">
    <source>
        <dbReference type="ARBA" id="ARBA00022642"/>
    </source>
</evidence>
<sequence>MQSVKFDDFFTGNAFIYLEKSIKLAVEEDGVDLGSFALFSNLSSSNKNTKETRVKAIIKAKEETPVVGLAFIPLIMKSVLDYNFNYVHSDNIKINDSCTLDQSWSWEALAQDGDLVKSGTIVATLSGSASLLLKAERVILNFITHLSGIAKLTRTYVKELEGGSTVLLDTRKTLPGLRYPEKYAVLMGGAKNHRKNLEEMLMLKDNHIDAVGSITKAVEILRNTYAKNCPPIEVECRTLDEVKEAVALKVERIMLDNMLNAPPFNENSFDLLTQALKLIPENIESEISGGINLDSLKFIAKLKPAPNFVSVGRLTHSASASDFSMVIDFNK</sequence>
<dbReference type="InterPro" id="IPR037128">
    <property type="entry name" value="Quinolinate_PRibosylTase_N_sf"/>
</dbReference>
<name>A0A1M7RXU9_9BACT</name>
<evidence type="ECO:0000256" key="9">
    <source>
        <dbReference type="PIRNR" id="PIRNR006250"/>
    </source>
</evidence>
<dbReference type="Gene3D" id="3.20.20.70">
    <property type="entry name" value="Aldolase class I"/>
    <property type="match status" value="1"/>
</dbReference>
<dbReference type="NCBIfam" id="TIGR00078">
    <property type="entry name" value="nadC"/>
    <property type="match status" value="1"/>
</dbReference>
<protein>
    <recommendedName>
        <fullName evidence="4">nicotinate-nucleotide diphosphorylase (carboxylating)</fullName>
        <ecNumber evidence="4">2.4.2.19</ecNumber>
    </recommendedName>
    <alternativeName>
        <fullName evidence="8">Quinolinate phosphoribosyltransferase [decarboxylating]</fullName>
    </alternativeName>
</protein>
<dbReference type="Pfam" id="PF02749">
    <property type="entry name" value="QRPTase_N"/>
    <property type="match status" value="1"/>
</dbReference>
<dbReference type="InterPro" id="IPR002638">
    <property type="entry name" value="Quinolinate_PRibosylTrfase_C"/>
</dbReference>
<dbReference type="CDD" id="cd01572">
    <property type="entry name" value="QPRTase"/>
    <property type="match status" value="1"/>
</dbReference>
<dbReference type="SUPFAM" id="SSF51690">
    <property type="entry name" value="Nicotinate/Quinolinate PRTase C-terminal domain-like"/>
    <property type="match status" value="1"/>
</dbReference>
<dbReference type="Gene3D" id="3.90.1170.20">
    <property type="entry name" value="Quinolinate phosphoribosyl transferase, N-terminal domain"/>
    <property type="match status" value="1"/>
</dbReference>
<evidence type="ECO:0000256" key="3">
    <source>
        <dbReference type="ARBA" id="ARBA00009400"/>
    </source>
</evidence>
<evidence type="ECO:0000256" key="1">
    <source>
        <dbReference type="ARBA" id="ARBA00003237"/>
    </source>
</evidence>
<dbReference type="STRING" id="1121455.SAMN02745728_00307"/>
<keyword evidence="5" id="KW-0662">Pyridine nucleotide biosynthesis</keyword>
<organism evidence="12 13">
    <name type="scientific">Desulfovibrio litoralis DSM 11393</name>
    <dbReference type="NCBI Taxonomy" id="1121455"/>
    <lineage>
        <taxon>Bacteria</taxon>
        <taxon>Pseudomonadati</taxon>
        <taxon>Thermodesulfobacteriota</taxon>
        <taxon>Desulfovibrionia</taxon>
        <taxon>Desulfovibrionales</taxon>
        <taxon>Desulfovibrionaceae</taxon>
        <taxon>Desulfovibrio</taxon>
    </lineage>
</organism>